<proteinExistence type="predicted"/>
<evidence type="ECO:0000256" key="1">
    <source>
        <dbReference type="SAM" id="MobiDB-lite"/>
    </source>
</evidence>
<reference evidence="3" key="2">
    <citation type="submission" date="2023-08" db="EMBL/GenBank/DDBJ databases">
        <title>Reintroducing virulent viruses to syntetic microbiomes.</title>
        <authorList>
            <person name="Wilde J."/>
            <person name="Boyes R."/>
            <person name="Robinson A.V."/>
            <person name="Daisley B.A."/>
            <person name="Allen-Vercoe E."/>
        </authorList>
    </citation>
    <scope>NUCLEOTIDE SEQUENCE</scope>
    <source>
        <strain evidence="3">225I_12FAA</strain>
    </source>
</reference>
<reference evidence="2 4" key="1">
    <citation type="journal article" date="2019" name="Nat. Med.">
        <title>A library of human gut bacterial isolates paired with longitudinal multiomics data enables mechanistic microbiome research.</title>
        <authorList>
            <person name="Poyet M."/>
            <person name="Groussin M."/>
            <person name="Gibbons S.M."/>
            <person name="Avila-Pacheco J."/>
            <person name="Jiang X."/>
            <person name="Kearney S.M."/>
            <person name="Perrotta A.R."/>
            <person name="Berdy B."/>
            <person name="Zhao S."/>
            <person name="Lieberman T.D."/>
            <person name="Swanson P.K."/>
            <person name="Smith M."/>
            <person name="Roesemann S."/>
            <person name="Alexander J.E."/>
            <person name="Rich S.A."/>
            <person name="Livny J."/>
            <person name="Vlamakis H."/>
            <person name="Clish C."/>
            <person name="Bullock K."/>
            <person name="Deik A."/>
            <person name="Scott J."/>
            <person name="Pierce K.A."/>
            <person name="Xavier R.J."/>
            <person name="Alm E.J."/>
        </authorList>
    </citation>
    <scope>NUCLEOTIDE SEQUENCE [LARGE SCALE GENOMIC DNA]</scope>
    <source>
        <strain evidence="2 4">BIOML-A8</strain>
    </source>
</reference>
<accession>A0A6L3JX97</accession>
<comment type="caution">
    <text evidence="2">The sequence shown here is derived from an EMBL/GenBank/DDBJ whole genome shotgun (WGS) entry which is preliminary data.</text>
</comment>
<evidence type="ECO:0000313" key="4">
    <source>
        <dbReference type="Proteomes" id="UP000482653"/>
    </source>
</evidence>
<dbReference type="RefSeq" id="WP_129615409.1">
    <property type="nucleotide sequence ID" value="NZ_CAXKYC010000001.1"/>
</dbReference>
<feature type="compositionally biased region" description="Gly residues" evidence="1">
    <location>
        <begin position="222"/>
        <end position="235"/>
    </location>
</feature>
<feature type="region of interest" description="Disordered" evidence="1">
    <location>
        <begin position="213"/>
        <end position="235"/>
    </location>
</feature>
<gene>
    <name evidence="2" type="ORF">F2Y87_18140</name>
    <name evidence="3" type="ORF">RO785_26985</name>
</gene>
<evidence type="ECO:0000313" key="2">
    <source>
        <dbReference type="EMBL" id="KAA5416633.1"/>
    </source>
</evidence>
<dbReference type="EMBL" id="JAVSNH010000002">
    <property type="protein sequence ID" value="MDT4514616.1"/>
    <property type="molecule type" value="Genomic_DNA"/>
</dbReference>
<organism evidence="2 4">
    <name type="scientific">Bacteroides cellulosilyticus</name>
    <dbReference type="NCBI Taxonomy" id="246787"/>
    <lineage>
        <taxon>Bacteria</taxon>
        <taxon>Pseudomonadati</taxon>
        <taxon>Bacteroidota</taxon>
        <taxon>Bacteroidia</taxon>
        <taxon>Bacteroidales</taxon>
        <taxon>Bacteroidaceae</taxon>
        <taxon>Bacteroides</taxon>
    </lineage>
</organism>
<dbReference type="Pfam" id="PF11655">
    <property type="entry name" value="DUF2589"/>
    <property type="match status" value="1"/>
</dbReference>
<evidence type="ECO:0000313" key="3">
    <source>
        <dbReference type="EMBL" id="MDT4514616.1"/>
    </source>
</evidence>
<name>A0A6L3JX97_9BACE</name>
<sequence length="235" mass="25085">MDTNLLSMSQQFSGLPMESLIGGPLNAAAKANSAMALTQTMFMLDTCFKKKNISGSEKPPVYNYEPIMIDMVLTRSVITQGMDTTKGIPQASTKFTLPLLTILPINSLAVETVDINFEMEVKSSFSEDDNQAKESETTGEGSFETKIGWGLLSTTIKGSASYSSKDSSSHNTHYEKSNSAKYTVNVHAGQLPLPKGVNTIIEAFTQAIQPIELTPAKTPEGGNTGNGNAGGDTTT</sequence>
<dbReference type="Proteomes" id="UP001266995">
    <property type="component" value="Unassembled WGS sequence"/>
</dbReference>
<dbReference type="InterPro" id="IPR024510">
    <property type="entry name" value="DUF2589"/>
</dbReference>
<dbReference type="Proteomes" id="UP000482653">
    <property type="component" value="Unassembled WGS sequence"/>
</dbReference>
<dbReference type="EMBL" id="VVYX01000023">
    <property type="protein sequence ID" value="KAA5416633.1"/>
    <property type="molecule type" value="Genomic_DNA"/>
</dbReference>
<protein>
    <submittedName>
        <fullName evidence="2">DUF2589 domain-containing protein</fullName>
    </submittedName>
</protein>
<dbReference type="AlphaFoldDB" id="A0A6L3JX97"/>